<feature type="active site" description="Proton acceptor" evidence="10">
    <location>
        <position position="382"/>
    </location>
</feature>
<dbReference type="SUPFAM" id="SSF49998">
    <property type="entry name" value="Amine oxidase catalytic domain"/>
    <property type="match status" value="1"/>
</dbReference>
<dbReference type="InterPro" id="IPR015802">
    <property type="entry name" value="Cu_amine_oxidase_N3"/>
</dbReference>
<dbReference type="FunFam" id="3.10.450.40:FF:000001">
    <property type="entry name" value="Amine oxidase"/>
    <property type="match status" value="1"/>
</dbReference>
<dbReference type="GO" id="GO:0005886">
    <property type="term" value="C:plasma membrane"/>
    <property type="evidence" value="ECO:0007669"/>
    <property type="project" value="TreeGrafter"/>
</dbReference>
<feature type="domain" description="Copper amine oxidase catalytic" evidence="13">
    <location>
        <begin position="311"/>
        <end position="623"/>
    </location>
</feature>
<dbReference type="InterPro" id="IPR015800">
    <property type="entry name" value="Cu_amine_oxidase_N2"/>
</dbReference>
<evidence type="ECO:0000256" key="10">
    <source>
        <dbReference type="PIRSR" id="PIRSR600269-50"/>
    </source>
</evidence>
<dbReference type="InterPro" id="IPR049948">
    <property type="entry name" value="Cu_Am_ox_TPQ-bd"/>
</dbReference>
<proteinExistence type="inferred from homology"/>
<dbReference type="FunFam" id="3.10.450.40:FF:000003">
    <property type="entry name" value="Amine oxidase"/>
    <property type="match status" value="1"/>
</dbReference>
<evidence type="ECO:0000259" key="15">
    <source>
        <dbReference type="Pfam" id="PF02728"/>
    </source>
</evidence>
<dbReference type="GO" id="GO:0008131">
    <property type="term" value="F:primary methylamine oxidase activity"/>
    <property type="evidence" value="ECO:0007669"/>
    <property type="project" value="InterPro"/>
</dbReference>
<dbReference type="GO" id="GO:0009308">
    <property type="term" value="P:amine metabolic process"/>
    <property type="evidence" value="ECO:0007669"/>
    <property type="project" value="UniProtKB-UniRule"/>
</dbReference>
<evidence type="ECO:0000256" key="6">
    <source>
        <dbReference type="ARBA" id="ARBA00023002"/>
    </source>
</evidence>
<comment type="cofactor">
    <cofactor evidence="1">
        <name>Ca(2+)</name>
        <dbReference type="ChEBI" id="CHEBI:29108"/>
    </cofactor>
</comment>
<dbReference type="InterPro" id="IPR000269">
    <property type="entry name" value="Cu_amine_oxidase"/>
</dbReference>
<feature type="active site" description="Schiff-base intermediate with substrate; via topaquinone" evidence="10">
    <location>
        <position position="467"/>
    </location>
</feature>
<gene>
    <name evidence="16" type="primary">AOC3</name>
</gene>
<evidence type="ECO:0000256" key="8">
    <source>
        <dbReference type="ARBA" id="ARBA00023157"/>
    </source>
</evidence>
<dbReference type="PROSITE" id="PS01164">
    <property type="entry name" value="COPPER_AMINE_OXID_1"/>
    <property type="match status" value="1"/>
</dbReference>
<reference evidence="16 17" key="1">
    <citation type="journal article" date="2011" name="Proc. Natl. Acad. Sci. U.S.A.">
        <title>Genetic diversity and population structure of the endangered marsupial Sarcophilus harrisii (Tasmanian devil).</title>
        <authorList>
            <person name="Miller W."/>
            <person name="Hayes V.M."/>
            <person name="Ratan A."/>
            <person name="Petersen D.C."/>
            <person name="Wittekindt N.E."/>
            <person name="Miller J."/>
            <person name="Walenz B."/>
            <person name="Knight J."/>
            <person name="Qi J."/>
            <person name="Zhao F."/>
            <person name="Wang Q."/>
            <person name="Bedoya-Reina O.C."/>
            <person name="Katiyar N."/>
            <person name="Tomsho L.P."/>
            <person name="Kasson L.M."/>
            <person name="Hardie R.A."/>
            <person name="Woodbridge P."/>
            <person name="Tindall E.A."/>
            <person name="Bertelsen M.F."/>
            <person name="Dixon D."/>
            <person name="Pyecroft S."/>
            <person name="Helgen K.M."/>
            <person name="Lesk A.M."/>
            <person name="Pringle T.H."/>
            <person name="Patterson N."/>
            <person name="Zhang Y."/>
            <person name="Kreiss A."/>
            <person name="Woods G.M."/>
            <person name="Jones M.E."/>
            <person name="Schuster S.C."/>
        </authorList>
    </citation>
    <scope>NUCLEOTIDE SEQUENCE [LARGE SCALE GENOMIC DNA]</scope>
</reference>
<dbReference type="PRINTS" id="PR00766">
    <property type="entry name" value="CUDAOXIDASE"/>
</dbReference>
<dbReference type="Gene3D" id="3.10.450.40">
    <property type="match status" value="2"/>
</dbReference>
<evidence type="ECO:0000256" key="4">
    <source>
        <dbReference type="ARBA" id="ARBA00022772"/>
    </source>
</evidence>
<dbReference type="Ensembl" id="ENSSHAT00000040732.1">
    <property type="protein sequence ID" value="ENSSHAP00000024973.1"/>
    <property type="gene ID" value="ENSSHAG00000022619.1"/>
</dbReference>
<evidence type="ECO:0000256" key="1">
    <source>
        <dbReference type="ARBA" id="ARBA00001913"/>
    </source>
</evidence>
<evidence type="ECO:0000256" key="3">
    <source>
        <dbReference type="ARBA" id="ARBA00022723"/>
    </source>
</evidence>
<keyword evidence="5" id="KW-0106">Calcium</keyword>
<evidence type="ECO:0000256" key="7">
    <source>
        <dbReference type="ARBA" id="ARBA00023008"/>
    </source>
</evidence>
<dbReference type="EC" id="1.4.3.-" evidence="12"/>
<dbReference type="Gene3D" id="2.70.98.20">
    <property type="entry name" value="Copper amine oxidase, catalytic domain"/>
    <property type="match status" value="1"/>
</dbReference>
<reference evidence="16" key="2">
    <citation type="submission" date="2025-08" db="UniProtKB">
        <authorList>
            <consortium name="Ensembl"/>
        </authorList>
    </citation>
    <scope>IDENTIFICATION</scope>
</reference>
<evidence type="ECO:0000256" key="2">
    <source>
        <dbReference type="ARBA" id="ARBA00007983"/>
    </source>
</evidence>
<comment type="similarity">
    <text evidence="2 12">Belongs to the copper/topaquinone oxidase family.</text>
</comment>
<evidence type="ECO:0000313" key="16">
    <source>
        <dbReference type="Ensembl" id="ENSSHAP00000024973.1"/>
    </source>
</evidence>
<evidence type="ECO:0000259" key="14">
    <source>
        <dbReference type="Pfam" id="PF02727"/>
    </source>
</evidence>
<evidence type="ECO:0000256" key="5">
    <source>
        <dbReference type="ARBA" id="ARBA00022837"/>
    </source>
</evidence>
<dbReference type="GO" id="GO:0005769">
    <property type="term" value="C:early endosome"/>
    <property type="evidence" value="ECO:0007669"/>
    <property type="project" value="TreeGrafter"/>
</dbReference>
<dbReference type="GO" id="GO:0005507">
    <property type="term" value="F:copper ion binding"/>
    <property type="evidence" value="ECO:0007669"/>
    <property type="project" value="InterPro"/>
</dbReference>
<sequence>MNLRTALVLLVISIITIFALVCVLLTGRGGGRPSSPPQCPTLTTQKNLFRPHPDPSRLFSDLSREELASVMGFLTQRLGSGLVDASLAKPSDNSVYSVQLQLPPKAAALAHLDRGAPPPPREALAIVFFGQQAQPNVSELVVGPLPNPAYLRDVTVERHGGPLPYYKRPLSSKEFEEVSRMISEHALPRVSGLLHRCCYYKENLVSMTTAPRGLRSGDRATWFGIYYNVSGAGFYLHPVGLELLVDHGALDPAQWRVQRAFYNGRYYESLEVLERAFEGGRVEVVEIAPPSSKAPSSLRPRVSPGALPPLQFSPQGPRYHVQGSQVASPLWTFTFSLELFSGLRIFDIRFQGERVAYEVSLQEALTIYGGNSPAAMMTRYLDGNFGMGLFSTPLTRGVDCPYLATYVDWDFLADSGAPRTVRDALCIFEQNQGIPLRRHYSDIFSYYYGGLPGTVLVVRSVSTLLNYDYVWDMAFHPNGAIEVKFHATGYISSAFLFGAGRRYGNRVGEHTLGTIHTHAANFKVDLDVAGQENWLVAEDMAFEPRPVPWSPEHEMQLMQLTQKTLEREDQAAFPFGSTTPRYLYLASNQTNAWGHRRGYRIQPINFAGQPLPQESDIERACSWGRIWSLG</sequence>
<protein>
    <recommendedName>
        <fullName evidence="12">Amine oxidase</fullName>
        <ecNumber evidence="12">1.4.3.-</ecNumber>
    </recommendedName>
</protein>
<keyword evidence="17" id="KW-1185">Reference proteome</keyword>
<dbReference type="Pfam" id="PF02727">
    <property type="entry name" value="Cu_amine_oxidN2"/>
    <property type="match status" value="1"/>
</dbReference>
<keyword evidence="3 12" id="KW-0479">Metal-binding</keyword>
<dbReference type="Pfam" id="PF01179">
    <property type="entry name" value="Cu_amine_oxid"/>
    <property type="match status" value="1"/>
</dbReference>
<evidence type="ECO:0000259" key="13">
    <source>
        <dbReference type="Pfam" id="PF01179"/>
    </source>
</evidence>
<dbReference type="GO" id="GO:0005794">
    <property type="term" value="C:Golgi apparatus"/>
    <property type="evidence" value="ECO:0007669"/>
    <property type="project" value="TreeGrafter"/>
</dbReference>
<comment type="cofactor">
    <cofactor evidence="12">
        <name>Cu cation</name>
        <dbReference type="ChEBI" id="CHEBI:23378"/>
    </cofactor>
    <text evidence="12">Contains 1 topaquinone per subunit.</text>
</comment>
<dbReference type="Pfam" id="PF02728">
    <property type="entry name" value="Cu_amine_oxidN3"/>
    <property type="match status" value="1"/>
</dbReference>
<keyword evidence="6 12" id="KW-0560">Oxidoreductase</keyword>
<evidence type="ECO:0000256" key="11">
    <source>
        <dbReference type="PIRSR" id="PIRSR600269-51"/>
    </source>
</evidence>
<feature type="modified residue" description="2',4',5'-topaquinone" evidence="11">
    <location>
        <position position="467"/>
    </location>
</feature>
<evidence type="ECO:0000313" key="17">
    <source>
        <dbReference type="Proteomes" id="UP000007648"/>
    </source>
</evidence>
<accession>A0A7N4NLI3</accession>
<name>A0A7N4NLI3_SARHA</name>
<organism evidence="16 17">
    <name type="scientific">Sarcophilus harrisii</name>
    <name type="common">Tasmanian devil</name>
    <name type="synonym">Sarcophilus laniarius</name>
    <dbReference type="NCBI Taxonomy" id="9305"/>
    <lineage>
        <taxon>Eukaryota</taxon>
        <taxon>Metazoa</taxon>
        <taxon>Chordata</taxon>
        <taxon>Craniata</taxon>
        <taxon>Vertebrata</taxon>
        <taxon>Euteleostomi</taxon>
        <taxon>Mammalia</taxon>
        <taxon>Metatheria</taxon>
        <taxon>Dasyuromorphia</taxon>
        <taxon>Dasyuridae</taxon>
        <taxon>Sarcophilus</taxon>
    </lineage>
</organism>
<dbReference type="AlphaFoldDB" id="A0A7N4NLI3"/>
<keyword evidence="9" id="KW-0325">Glycoprotein</keyword>
<dbReference type="InterPro" id="IPR016182">
    <property type="entry name" value="Cu_amine_oxidase_N-reg"/>
</dbReference>
<keyword evidence="8" id="KW-1015">Disulfide bond</keyword>
<dbReference type="Proteomes" id="UP000007648">
    <property type="component" value="Unassembled WGS sequence"/>
</dbReference>
<evidence type="ECO:0000256" key="9">
    <source>
        <dbReference type="ARBA" id="ARBA00023180"/>
    </source>
</evidence>
<dbReference type="InterPro" id="IPR036460">
    <property type="entry name" value="Cu_amine_oxidase_C_sf"/>
</dbReference>
<dbReference type="GeneTree" id="ENSGT00950000183207"/>
<dbReference type="GO" id="GO:0005783">
    <property type="term" value="C:endoplasmic reticulum"/>
    <property type="evidence" value="ECO:0007669"/>
    <property type="project" value="TreeGrafter"/>
</dbReference>
<dbReference type="InterPro" id="IPR015798">
    <property type="entry name" value="Cu_amine_oxidase_C"/>
</dbReference>
<evidence type="ECO:0000256" key="12">
    <source>
        <dbReference type="RuleBase" id="RU000672"/>
    </source>
</evidence>
<keyword evidence="7 12" id="KW-0186">Copper</keyword>
<reference evidence="16" key="3">
    <citation type="submission" date="2025-09" db="UniProtKB">
        <authorList>
            <consortium name="Ensembl"/>
        </authorList>
    </citation>
    <scope>IDENTIFICATION</scope>
</reference>
<feature type="domain" description="Copper amine oxidase N2-terminal" evidence="14">
    <location>
        <begin position="65"/>
        <end position="150"/>
    </location>
</feature>
<comment type="PTM">
    <text evidence="11 12">Topaquinone (TPQ) is generated by copper-dependent autoxidation of a specific tyrosyl residue.</text>
</comment>
<dbReference type="GO" id="GO:0048038">
    <property type="term" value="F:quinone binding"/>
    <property type="evidence" value="ECO:0007669"/>
    <property type="project" value="InterPro"/>
</dbReference>
<feature type="domain" description="Copper amine oxidase N3-terminal" evidence="15">
    <location>
        <begin position="168"/>
        <end position="265"/>
    </location>
</feature>
<dbReference type="GO" id="GO:0046677">
    <property type="term" value="P:response to antibiotic"/>
    <property type="evidence" value="ECO:0007669"/>
    <property type="project" value="TreeGrafter"/>
</dbReference>
<keyword evidence="4 10" id="KW-0801">TPQ</keyword>
<dbReference type="SUPFAM" id="SSF54416">
    <property type="entry name" value="Amine oxidase N-terminal region"/>
    <property type="match status" value="2"/>
</dbReference>
<dbReference type="PANTHER" id="PTHR10638">
    <property type="entry name" value="COPPER AMINE OXIDASE"/>
    <property type="match status" value="1"/>
</dbReference>
<dbReference type="PANTHER" id="PTHR10638:SF23">
    <property type="entry name" value="MEMBRANE PRIMARY AMINE OXIDASE"/>
    <property type="match status" value="1"/>
</dbReference>